<protein>
    <recommendedName>
        <fullName evidence="2">Phosphotyrosine protein phosphatase I domain-containing protein</fullName>
    </recommendedName>
</protein>
<dbReference type="Gene3D" id="3.40.50.2300">
    <property type="match status" value="1"/>
</dbReference>
<feature type="region of interest" description="Disordered" evidence="1">
    <location>
        <begin position="1"/>
        <end position="34"/>
    </location>
</feature>
<dbReference type="EMBL" id="JAUJYO010000001">
    <property type="protein sequence ID" value="KAK1327208.1"/>
    <property type="molecule type" value="Genomic_DNA"/>
</dbReference>
<comment type="caution">
    <text evidence="3">The sequence shown here is derived from an EMBL/GenBank/DDBJ whole genome shotgun (WGS) entry which is preliminary data.</text>
</comment>
<dbReference type="Pfam" id="PF01451">
    <property type="entry name" value="LMWPc"/>
    <property type="match status" value="1"/>
</dbReference>
<sequence length="111" mass="12588">MTPRRPPLSTPSTSPAATPSTTTSRRSPPLRSSSDDIIAAYERWSCKEPLPKDAQKKVKLMCSYCKKHKETEVPDPYYGGQQGFEKFQTWVLCQANKQTERVRAVKSKNKL</sequence>
<dbReference type="InterPro" id="IPR052995">
    <property type="entry name" value="LMW-PTP"/>
</dbReference>
<reference evidence="3" key="1">
    <citation type="journal article" date="2023" name="Nat. Commun.">
        <title>Diploid and tetraploid genomes of Acorus and the evolution of monocots.</title>
        <authorList>
            <person name="Ma L."/>
            <person name="Liu K.W."/>
            <person name="Li Z."/>
            <person name="Hsiao Y.Y."/>
            <person name="Qi Y."/>
            <person name="Fu T."/>
            <person name="Tang G.D."/>
            <person name="Zhang D."/>
            <person name="Sun W.H."/>
            <person name="Liu D.K."/>
            <person name="Li Y."/>
            <person name="Chen G.Z."/>
            <person name="Liu X.D."/>
            <person name="Liao X.Y."/>
            <person name="Jiang Y.T."/>
            <person name="Yu X."/>
            <person name="Hao Y."/>
            <person name="Huang J."/>
            <person name="Zhao X.W."/>
            <person name="Ke S."/>
            <person name="Chen Y.Y."/>
            <person name="Wu W.L."/>
            <person name="Hsu J.L."/>
            <person name="Lin Y.F."/>
            <person name="Huang M.D."/>
            <person name="Li C.Y."/>
            <person name="Huang L."/>
            <person name="Wang Z.W."/>
            <person name="Zhao X."/>
            <person name="Zhong W.Y."/>
            <person name="Peng D.H."/>
            <person name="Ahmad S."/>
            <person name="Lan S."/>
            <person name="Zhang J.S."/>
            <person name="Tsai W.C."/>
            <person name="Van de Peer Y."/>
            <person name="Liu Z.J."/>
        </authorList>
    </citation>
    <scope>NUCLEOTIDE SEQUENCE</scope>
    <source>
        <strain evidence="3">CP</strain>
    </source>
</reference>
<evidence type="ECO:0000256" key="1">
    <source>
        <dbReference type="SAM" id="MobiDB-lite"/>
    </source>
</evidence>
<dbReference type="InterPro" id="IPR036196">
    <property type="entry name" value="Ptyr_pPase_sf"/>
</dbReference>
<evidence type="ECO:0000313" key="3">
    <source>
        <dbReference type="EMBL" id="KAK1327208.1"/>
    </source>
</evidence>
<dbReference type="SUPFAM" id="SSF52788">
    <property type="entry name" value="Phosphotyrosine protein phosphatases I"/>
    <property type="match status" value="1"/>
</dbReference>
<proteinExistence type="predicted"/>
<name>A0AAV9FMT7_ACOCL</name>
<evidence type="ECO:0000313" key="4">
    <source>
        <dbReference type="Proteomes" id="UP001180020"/>
    </source>
</evidence>
<dbReference type="PANTHER" id="PTHR47439:SF1">
    <property type="entry name" value="ACID PHOSPHATASE"/>
    <property type="match status" value="1"/>
</dbReference>
<dbReference type="PANTHER" id="PTHR47439">
    <property type="entry name" value="LOW MOLECULAR WEIGHT PHOSPHOTYROSINE PROTEIN PHOSPHATASE-RELATED"/>
    <property type="match status" value="1"/>
</dbReference>
<gene>
    <name evidence="3" type="ORF">QJS10_CPA01g01437</name>
</gene>
<organism evidence="3 4">
    <name type="scientific">Acorus calamus</name>
    <name type="common">Sweet flag</name>
    <dbReference type="NCBI Taxonomy" id="4465"/>
    <lineage>
        <taxon>Eukaryota</taxon>
        <taxon>Viridiplantae</taxon>
        <taxon>Streptophyta</taxon>
        <taxon>Embryophyta</taxon>
        <taxon>Tracheophyta</taxon>
        <taxon>Spermatophyta</taxon>
        <taxon>Magnoliopsida</taxon>
        <taxon>Liliopsida</taxon>
        <taxon>Acoraceae</taxon>
        <taxon>Acorus</taxon>
    </lineage>
</organism>
<evidence type="ECO:0000259" key="2">
    <source>
        <dbReference type="Pfam" id="PF01451"/>
    </source>
</evidence>
<reference evidence="3" key="2">
    <citation type="submission" date="2023-06" db="EMBL/GenBank/DDBJ databases">
        <authorList>
            <person name="Ma L."/>
            <person name="Liu K.-W."/>
            <person name="Li Z."/>
            <person name="Hsiao Y.-Y."/>
            <person name="Qi Y."/>
            <person name="Fu T."/>
            <person name="Tang G."/>
            <person name="Zhang D."/>
            <person name="Sun W.-H."/>
            <person name="Liu D.-K."/>
            <person name="Li Y."/>
            <person name="Chen G.-Z."/>
            <person name="Liu X.-D."/>
            <person name="Liao X.-Y."/>
            <person name="Jiang Y.-T."/>
            <person name="Yu X."/>
            <person name="Hao Y."/>
            <person name="Huang J."/>
            <person name="Zhao X.-W."/>
            <person name="Ke S."/>
            <person name="Chen Y.-Y."/>
            <person name="Wu W.-L."/>
            <person name="Hsu J.-L."/>
            <person name="Lin Y.-F."/>
            <person name="Huang M.-D."/>
            <person name="Li C.-Y."/>
            <person name="Huang L."/>
            <person name="Wang Z.-W."/>
            <person name="Zhao X."/>
            <person name="Zhong W.-Y."/>
            <person name="Peng D.-H."/>
            <person name="Ahmad S."/>
            <person name="Lan S."/>
            <person name="Zhang J.-S."/>
            <person name="Tsai W.-C."/>
            <person name="Van De Peer Y."/>
            <person name="Liu Z.-J."/>
        </authorList>
    </citation>
    <scope>NUCLEOTIDE SEQUENCE</scope>
    <source>
        <strain evidence="3">CP</strain>
        <tissue evidence="3">Leaves</tissue>
    </source>
</reference>
<dbReference type="AlphaFoldDB" id="A0AAV9FMT7"/>
<feature type="domain" description="Phosphotyrosine protein phosphatase I" evidence="2">
    <location>
        <begin position="34"/>
        <end position="87"/>
    </location>
</feature>
<dbReference type="Proteomes" id="UP001180020">
    <property type="component" value="Unassembled WGS sequence"/>
</dbReference>
<keyword evidence="4" id="KW-1185">Reference proteome</keyword>
<feature type="compositionally biased region" description="Low complexity" evidence="1">
    <location>
        <begin position="10"/>
        <end position="32"/>
    </location>
</feature>
<dbReference type="InterPro" id="IPR023485">
    <property type="entry name" value="Ptyr_pPase"/>
</dbReference>
<accession>A0AAV9FMT7</accession>